<dbReference type="GO" id="GO:0044164">
    <property type="term" value="C:host cell cytosol"/>
    <property type="evidence" value="ECO:0007669"/>
    <property type="project" value="UniProtKB-SubCell"/>
</dbReference>
<dbReference type="PRINTS" id="PR00313">
    <property type="entry name" value="CABNDNGRPT"/>
</dbReference>
<dbReference type="Pfam" id="PF11713">
    <property type="entry name" value="Peptidase_C80"/>
    <property type="match status" value="1"/>
</dbReference>
<dbReference type="InterPro" id="IPR020974">
    <property type="entry name" value="CPD_dom"/>
</dbReference>
<keyword evidence="12" id="KW-0788">Thiol protease</keyword>
<feature type="compositionally biased region" description="Polar residues" evidence="22">
    <location>
        <begin position="1436"/>
        <end position="1445"/>
    </location>
</feature>
<evidence type="ECO:0000256" key="10">
    <source>
        <dbReference type="ARBA" id="ARBA00022737"/>
    </source>
</evidence>
<evidence type="ECO:0000256" key="16">
    <source>
        <dbReference type="ARBA" id="ARBA00023026"/>
    </source>
</evidence>
<keyword evidence="19" id="KW-1035">Host cytoplasm</keyword>
<evidence type="ECO:0000256" key="14">
    <source>
        <dbReference type="ARBA" id="ARBA00022842"/>
    </source>
</evidence>
<dbReference type="Pfam" id="PF07634">
    <property type="entry name" value="RtxA"/>
    <property type="match status" value="35"/>
</dbReference>
<keyword evidence="5" id="KW-0964">Secreted</keyword>
<evidence type="ECO:0000256" key="4">
    <source>
        <dbReference type="ARBA" id="ARBA00022511"/>
    </source>
</evidence>
<dbReference type="SUPFAM" id="SSF51120">
    <property type="entry name" value="beta-Roll"/>
    <property type="match status" value="2"/>
</dbReference>
<dbReference type="InterPro" id="IPR011509">
    <property type="entry name" value="RtxA_toxin"/>
</dbReference>
<keyword evidence="4" id="KW-1032">Host cell membrane</keyword>
<keyword evidence="16" id="KW-0843">Virulence</keyword>
<dbReference type="NCBIfam" id="NF012221">
    <property type="entry name" value="MARTX_Nterm"/>
    <property type="match status" value="1"/>
</dbReference>
<dbReference type="InterPro" id="IPR049824">
    <property type="entry name" value="RtxA-like_C80"/>
</dbReference>
<feature type="region of interest" description="Disordered" evidence="22">
    <location>
        <begin position="1433"/>
        <end position="1470"/>
    </location>
</feature>
<dbReference type="InterPro" id="IPR011049">
    <property type="entry name" value="Serralysin-like_metalloprot_C"/>
</dbReference>
<dbReference type="GO" id="GO:0090729">
    <property type="term" value="F:toxin activity"/>
    <property type="evidence" value="ECO:0007669"/>
    <property type="project" value="UniProtKB-KW"/>
</dbReference>
<evidence type="ECO:0000256" key="17">
    <source>
        <dbReference type="ARBA" id="ARBA00023121"/>
    </source>
</evidence>
<keyword evidence="8" id="KW-0808">Transferase</keyword>
<evidence type="ECO:0000313" key="25">
    <source>
        <dbReference type="Proteomes" id="UP000250919"/>
    </source>
</evidence>
<feature type="compositionally biased region" description="Basic and acidic residues" evidence="22">
    <location>
        <begin position="1647"/>
        <end position="1657"/>
    </location>
</feature>
<dbReference type="InterPro" id="IPR038383">
    <property type="entry name" value="CPD_dom_sf"/>
</dbReference>
<comment type="caution">
    <text evidence="24">The sequence shown here is derived from an EMBL/GenBank/DDBJ whole genome shotgun (WGS) entry which is preliminary data.</text>
</comment>
<evidence type="ECO:0000259" key="23">
    <source>
        <dbReference type="PROSITE" id="PS51771"/>
    </source>
</evidence>
<dbReference type="Gene3D" id="2.160.20.160">
    <property type="match status" value="1"/>
</dbReference>
<proteinExistence type="predicted"/>
<dbReference type="GO" id="GO:0008289">
    <property type="term" value="F:lipid binding"/>
    <property type="evidence" value="ECO:0007669"/>
    <property type="project" value="UniProtKB-KW"/>
</dbReference>
<evidence type="ECO:0000256" key="5">
    <source>
        <dbReference type="ARBA" id="ARBA00022525"/>
    </source>
</evidence>
<evidence type="ECO:0000256" key="9">
    <source>
        <dbReference type="ARBA" id="ARBA00022723"/>
    </source>
</evidence>
<evidence type="ECO:0000256" key="22">
    <source>
        <dbReference type="SAM" id="MobiDB-lite"/>
    </source>
</evidence>
<protein>
    <recommendedName>
        <fullName evidence="23">Peptidase C80 domain-containing protein</fullName>
    </recommendedName>
</protein>
<keyword evidence="13" id="KW-0068">Autocatalytic cleavage</keyword>
<evidence type="ECO:0000256" key="21">
    <source>
        <dbReference type="SAM" id="Coils"/>
    </source>
</evidence>
<gene>
    <name evidence="24" type="ORF">CKY02_06600</name>
</gene>
<dbReference type="GO" id="GO:0020002">
    <property type="term" value="C:host cell plasma membrane"/>
    <property type="evidence" value="ECO:0007669"/>
    <property type="project" value="UniProtKB-SubCell"/>
</dbReference>
<organism evidence="24 25">
    <name type="scientific">Photorhabdus bodei</name>
    <dbReference type="NCBI Taxonomy" id="2029681"/>
    <lineage>
        <taxon>Bacteria</taxon>
        <taxon>Pseudomonadati</taxon>
        <taxon>Pseudomonadota</taxon>
        <taxon>Gammaproteobacteria</taxon>
        <taxon>Enterobacterales</taxon>
        <taxon>Morganellaceae</taxon>
        <taxon>Photorhabdus</taxon>
    </lineage>
</organism>
<sequence>MGKSSNRSTEYFFTGKYYDDDDGNNIVAIGVGGVIYAKGGDDRIILGSIGATVYADSGNKVVDGSAGYLKVVDKEGNLAVHGAAGYSGIDKSGNGNISFTGAAGGVFMDHQGDHGDLNFSGAAAYNGLNRKGQSGNVTFNGVGGYNELWHETNQGNLNFAGAGAGNKIDRTWYDHYETSHGDVKFDGGGAANSISSWVESGNINFTGAGADNHIIRKGREGNIILHGAGASNRIERLRQSQDQYGQTHGNIEFEGAGGYNRIYSDVAHGDITFDGAGAYNEISRIDADSGSRDGTLEYAKAEEIVLITATIGGSCIQQSQQVTGIKSTIEPNTYLFAFADEMYTKISKVQLRNDPETGKLNYYATSWYKQGNHLKNLATENIASSNGFTDIGINGGYRLSNLIFEHHHPVIIQHTVEEDLQENQWVTYAGGTNARAGDITLIDAKMHGYAIHSGGLILDVSAVKSNCQPNTYIYAKYVESYTKVVMVELANNPETGALQYYASAWYKAGDHTGNLAAEDFSFKNGYRSMGMGGYSLTNLQYKVNSVCRVSEHLAHTEEYSHQELVKLSADMGDSAGDINFKGMGGGNVITSSVIRGNVNFEGAGAANVIVKKGEQGDLTFRGAGLANVLVHQSQRGEMDVYAGGAANVLVRIGDGRYLAHLLAIGNISIHQGNGDSRVIMFGGYNTHDQIGNGNANWLGAGGFNVMTQTGKGKVSSVLVGGANVLTKLGAGDLVAGMLGGANIITHLGDDKISGTTAVALGGANILTKKGRGKAIALMGGGANVFTHIGNGSTTGVMLGGANILTKIENGDTTGIMLGIGNVLTHVGGNQTLGVMGAAGNVFTKVGNGTAIAAMIGEGNIFTYVGSGDAWGLMGGLGNVFTRVGDGKALALMIAAGNVFTHIGDEMSVALMLAKGNIATKVGNGMTLAAMIGEANVMTHIGNGSTFAAMIGQGNILTKAGNDLALGLMIGEANIYSHVGNGTSIGLFAGELNVMTRVGDGTTLAAMFGQANIMTHSGNGLTGVLALGEANIVTKVGDDFMGVVAAAEANVITHKGSSTTVAVLFGKGNILTKVGDGTTVGLLISDVGNIMTHVGHGVTVGFAKGKANIITKVGSGIGVNAVWGDANILTQVGDGDRYNFAKGKANIITKVGNNQQVTVVQGDANIITHVGQGDDYTGAWGKANVITKVGDGRNVVLAKADANIMTQVGNGDSFNTLWSEGNIVTKVGDGMQVTAAKGKANITTTVGNGLSVTVTHGDFNVNTNVGDGVSVNAVWGEYNVNTKVGQGLNVAIMKGKSNANIHVGDGLGINASYARNNVAIKVGNGDFHTLSIAESNTQSNNLPLLFKSIKQTVLNVEGSHAINYLIHGNEANTSGTHKGRGAINLTEVSAIDGFQMNAIDEVDSDLRDKLSGTVTQVETPDTEAIQNALHIGDKVDSTQSESSSQADAVVRHAEQGSAAQNALSDKEKAEENRRILEQERDDQLKTISKSQFQLESTDQNALKTNGQVQRDAISGEERAVMKELFSMTQRLDALNGYGNYAGQSGDEWRDRFAAGYLDRIQEKLDDTKFISQKKLAGLQPRLIDNQQQVKNAIGKSEAGLEQGYQNIKNADDNIEDARTKAKSRQKEADLQRLRAAKAESDAYAVYEEAKQRGEHDSSVAKNKAAQVQADAKGAKQAGDAKPDRSGATGSGLSGKAYTPIDVAKPKSHINPESKTEANGWNSEDLTLTATDLAALSSAQQAINRLQINRSIRAENVGASIISLFTGTSSDRVVEPISNQPGKLTKKAPVISGINLQGLGQTAGGDSLKSHSSILREFEPFLLSQGDKRFIDSTKRYLGQINTDRPSKALVAVRQAFNNAVERPDEQHVLQLEQALAHWQQHNLNEFAKRGRLVKSLRFEMGERVAYLQAKRAESAGILGVSLSPDHVAQFDQQVSFDGFGRVVGLKGNIAQSEINRLTNLQIKPLTQTNSAAEREAPKTESESLIVFVSRLQQEAIPEGMPLVERAKNLWLSGQVTRWETIKLFEDAVTQLQTHPELHMLAQQLLADARKEKRTGQYIDNLFGRHFDSELAHELVKTAPQDAMTTSRQTGQFLVEKFEQWIGGFYPDVAEREKIIAKKMAGFAGVINKDFRPWFSRVPELTAFLDKPTFANFKIMMTQVNDGFAVIKVPFLAVKMAITPGMGMERAEWKVKGDRFYEEVITKARSTSSQLTSGADVTYEVEVTEKQTNDYGTALPYQPANNKHDDFLYGRKVAAGRILVPGWETRFEHNALAQGHSVVTGASGSTNIMVHLNNYIASEQIANEQPTFSARQSYLNTLAFLVFDGGHSVNESLAVYRALQVTGDEQRKQLLNSYTANYRELVDIASEEGKVWVSQALDNAFQETGEFYQKHAWVKPQSRPAVEELDGLSGKNRVVVPTVIDDAHQDKKINRPFNDWRMEKVTPQTDGRETRFDGQIIIQMEDDPIVAKAAANLAGKHPDFSVVVQLDSSGEYRVVYGDLTRLSGKLRWQIVGHGRETSEQNNIRLSGYTADQLATRLTRFYQDVNQGKSITHKPDHISIVGCSLMSDDKRDGFARRFITVLDKQGIRSDVSARSSEVAVDASGRKFTRDQNNQWVNNLPDNKIVLSWNNQNELITHTELVRRGIAESDINFSRVGHTEADTVIKGAIAGNVEQFVKPNKRKNTIQIDSNEKANNQLSYSGNIQVNVGDGEFTALNWGTSNVGIKVGTGGFKSLAFGDNNVMVHIGNGDSKQSFDIAGYQALEGAQMFIGNRNVSFNQGRGNDLIVMMDKSIPTPPLVNPFDGVARITDVLQGVAGSSEDQDWLAAQDQQWTIAGAKKFVRDLSGLDQTSNVDYNTLTDLDSQHERSSRGLKYDAELTLNKKFNQWLGEHGEGADMGKISRMNKFRQANWKLAFNFAVGGRGADIQVTTGNWNLMFGDHIQSILDTNLGSLFGLMTQQYSATGMAKTTFTYNPRDLPRQLKNKLIGRLASINADTTLADIFGVNYTAEGKIISCTGESVDGEAILQEMLEVIGEFSGDQLQAFTNPETLLDSLEAGIDMGEDGVRSFAESHGLKEKAPDERQESGFSVNINGENAQTNNKSKPAFGFNALNLPNLFATMFSEKKQREMKSLVANLKENLTTDLLNMEEKTFDFLRSSGHLQGDGDIHVSLGNYNFNWGGDGKDLGAYLGDNNNFWGGRGSDVYYSLGTSNIFSGGEGNDLGVLMGRENWMFGGKGDDTAVVAGRINHVFMGEGNDQTFVFGEGGFIDAGNGQDYVVTSGNYNRVDTGEGQDYTVIIGNNNQAELGGGDDFARVFGNDNRIDGYSGNDAIKLMGYHAVINGGEGDDHLIAAAISKFSQFDGGEGQDLLVLGGYQNHFRGGAGVDSFVVSEEVIGNRVSDINAEDMILFNGVDWQNLWFQRSGYDLVLSVNRHTQDNTAQGRFESVGSIIFNDYFNGNRAKLVTRMSDKNASGDREFTALSDNAVDSLIQAMSSFAPAVGDKGFIESLDSQAKTAIATAWTDVTIGKGKFA</sequence>
<evidence type="ECO:0000256" key="1">
    <source>
        <dbReference type="ARBA" id="ARBA00001946"/>
    </source>
</evidence>
<keyword evidence="10" id="KW-0677">Repeat</keyword>
<dbReference type="GO" id="GO:0016740">
    <property type="term" value="F:transferase activity"/>
    <property type="evidence" value="ECO:0007669"/>
    <property type="project" value="UniProtKB-KW"/>
</dbReference>
<dbReference type="PROSITE" id="PS51771">
    <property type="entry name" value="CGT_MARTX_CPD"/>
    <property type="match status" value="1"/>
</dbReference>
<feature type="compositionally biased region" description="Low complexity" evidence="22">
    <location>
        <begin position="1662"/>
        <end position="1676"/>
    </location>
</feature>
<feature type="coiled-coil region" evidence="21">
    <location>
        <begin position="1599"/>
        <end position="1626"/>
    </location>
</feature>
<evidence type="ECO:0000256" key="18">
    <source>
        <dbReference type="ARBA" id="ARBA00023136"/>
    </source>
</evidence>
<evidence type="ECO:0000256" key="19">
    <source>
        <dbReference type="ARBA" id="ARBA00023200"/>
    </source>
</evidence>
<keyword evidence="17" id="KW-0446">Lipid-binding</keyword>
<keyword evidence="11" id="KW-0378">Hydrolase</keyword>
<dbReference type="RefSeq" id="WP_112894684.1">
    <property type="nucleotide sequence ID" value="NZ_CAWNYH010000006.1"/>
</dbReference>
<keyword evidence="14" id="KW-0460">Magnesium</keyword>
<evidence type="ECO:0000256" key="15">
    <source>
        <dbReference type="ARBA" id="ARBA00022870"/>
    </source>
</evidence>
<keyword evidence="18" id="KW-0472">Membrane</keyword>
<keyword evidence="9" id="KW-0479">Metal-binding</keyword>
<evidence type="ECO:0000256" key="11">
    <source>
        <dbReference type="ARBA" id="ARBA00022801"/>
    </source>
</evidence>
<dbReference type="GO" id="GO:0046872">
    <property type="term" value="F:metal ion binding"/>
    <property type="evidence" value="ECO:0007669"/>
    <property type="project" value="UniProtKB-KW"/>
</dbReference>
<dbReference type="Proteomes" id="UP000250919">
    <property type="component" value="Unassembled WGS sequence"/>
</dbReference>
<evidence type="ECO:0000256" key="7">
    <source>
        <dbReference type="ARBA" id="ARBA00022670"/>
    </source>
</evidence>
<dbReference type="GO" id="GO:0006508">
    <property type="term" value="P:proteolysis"/>
    <property type="evidence" value="ECO:0007669"/>
    <property type="project" value="UniProtKB-KW"/>
</dbReference>
<accession>A0A329XA00</accession>
<dbReference type="GO" id="GO:0008234">
    <property type="term" value="F:cysteine-type peptidase activity"/>
    <property type="evidence" value="ECO:0007669"/>
    <property type="project" value="UniProtKB-KW"/>
</dbReference>
<evidence type="ECO:0000256" key="3">
    <source>
        <dbReference type="ARBA" id="ARBA00004613"/>
    </source>
</evidence>
<evidence type="ECO:0000313" key="24">
    <source>
        <dbReference type="EMBL" id="RAX13461.1"/>
    </source>
</evidence>
<dbReference type="Gene3D" id="3.40.50.11050">
    <property type="match status" value="1"/>
</dbReference>
<dbReference type="CDD" id="cd20501">
    <property type="entry name" value="C80_RtxA-like"/>
    <property type="match status" value="1"/>
</dbReference>
<dbReference type="GO" id="GO:0005576">
    <property type="term" value="C:extracellular region"/>
    <property type="evidence" value="ECO:0007669"/>
    <property type="project" value="UniProtKB-SubCell"/>
</dbReference>
<feature type="domain" description="Peptidase C80" evidence="23">
    <location>
        <begin position="2441"/>
        <end position="2625"/>
    </location>
</feature>
<evidence type="ECO:0000256" key="13">
    <source>
        <dbReference type="ARBA" id="ARBA00022813"/>
    </source>
</evidence>
<dbReference type="CDD" id="cd21073">
    <property type="entry name" value="toxin_BteA-MLD_like"/>
    <property type="match status" value="1"/>
</dbReference>
<evidence type="ECO:0000256" key="20">
    <source>
        <dbReference type="ARBA" id="ARBA00023586"/>
    </source>
</evidence>
<keyword evidence="6" id="KW-0800">Toxin</keyword>
<dbReference type="InterPro" id="IPR048568">
    <property type="entry name" value="RtxA_C"/>
</dbReference>
<name>A0A329XA00_9GAMM</name>
<dbReference type="GeneID" id="88805555"/>
<dbReference type="Pfam" id="PF21735">
    <property type="entry name" value="RtxA_C"/>
    <property type="match status" value="7"/>
</dbReference>
<evidence type="ECO:0000256" key="8">
    <source>
        <dbReference type="ARBA" id="ARBA00022679"/>
    </source>
</evidence>
<evidence type="ECO:0000256" key="2">
    <source>
        <dbReference type="ARBA" id="ARBA00004165"/>
    </source>
</evidence>
<keyword evidence="21" id="KW-0175">Coiled coil</keyword>
<keyword evidence="7" id="KW-0645">Protease</keyword>
<feature type="region of interest" description="Disordered" evidence="22">
    <location>
        <begin position="1647"/>
        <end position="1721"/>
    </location>
</feature>
<evidence type="ECO:0000256" key="12">
    <source>
        <dbReference type="ARBA" id="ARBA00022807"/>
    </source>
</evidence>
<dbReference type="EMBL" id="NSCM01000006">
    <property type="protein sequence ID" value="RAX13461.1"/>
    <property type="molecule type" value="Genomic_DNA"/>
</dbReference>
<evidence type="ECO:0000256" key="6">
    <source>
        <dbReference type="ARBA" id="ARBA00022656"/>
    </source>
</evidence>
<comment type="subcellular location">
    <subcellularLocation>
        <location evidence="2">Host cell membrane</location>
    </subcellularLocation>
    <subcellularLocation>
        <location evidence="20">Host cytoplasm</location>
        <location evidence="20">Host cytosol</location>
    </subcellularLocation>
    <subcellularLocation>
        <location evidence="3">Secreted</location>
    </subcellularLocation>
</comment>
<comment type="cofactor">
    <cofactor evidence="1">
        <name>Mg(2+)</name>
        <dbReference type="ChEBI" id="CHEBI:18420"/>
    </cofactor>
</comment>
<reference evidence="24 25" key="1">
    <citation type="journal article" date="2018" name="Int. J. Syst. Evol. Microbiol.">
        <title>Whole-genome-based revisit of Photorhabdus phylogeny: proposal for the elevation of most Photorhabdus subspecies to the species level and description of one novel species Photorhabdus bodei sp. nov., and one novel subspecies Photorhabdus laumondii subsp. clarkei subsp. nov.</title>
        <authorList>
            <person name="Machado R.A.R."/>
            <person name="Wuthrich D."/>
            <person name="Kuhnert P."/>
            <person name="Arce C.C.M."/>
            <person name="Thonen L."/>
            <person name="Ruiz C."/>
            <person name="Zhang X."/>
            <person name="Robert C.A.M."/>
            <person name="Karimi J."/>
            <person name="Kamali S."/>
            <person name="Ma J."/>
            <person name="Bruggmann R."/>
            <person name="Erb M."/>
        </authorList>
    </citation>
    <scope>NUCLEOTIDE SEQUENCE [LARGE SCALE GENOMIC DNA]</scope>
    <source>
        <strain evidence="24 25">LJ24-63</strain>
    </source>
</reference>
<keyword evidence="15" id="KW-1043">Host membrane</keyword>